<comment type="similarity">
    <text evidence="3">Belongs to the NMD3 family.</text>
</comment>
<dbReference type="GO" id="GO:0005737">
    <property type="term" value="C:cytoplasm"/>
    <property type="evidence" value="ECO:0007669"/>
    <property type="project" value="UniProtKB-SubCell"/>
</dbReference>
<feature type="compositionally biased region" description="Acidic residues" evidence="9">
    <location>
        <begin position="698"/>
        <end position="719"/>
    </location>
</feature>
<dbReference type="InterPro" id="IPR048898">
    <property type="entry name" value="OB_NMD3"/>
</dbReference>
<dbReference type="Pfam" id="PF04981">
    <property type="entry name" value="NMD3"/>
    <property type="match status" value="1"/>
</dbReference>
<accession>A0AAE1YU61</accession>
<evidence type="ECO:0000256" key="7">
    <source>
        <dbReference type="ARBA" id="ARBA00022927"/>
    </source>
</evidence>
<evidence type="ECO:0000259" key="14">
    <source>
        <dbReference type="Pfam" id="PF21193"/>
    </source>
</evidence>
<dbReference type="GO" id="GO:0043023">
    <property type="term" value="F:ribosomal large subunit binding"/>
    <property type="evidence" value="ECO:0007669"/>
    <property type="project" value="InterPro"/>
</dbReference>
<feature type="domain" description="Late embryogenesis abundant protein LEA-2 subgroup" evidence="11">
    <location>
        <begin position="86"/>
        <end position="185"/>
    </location>
</feature>
<dbReference type="PANTHER" id="PTHR12746">
    <property type="entry name" value="NONSENSE-MEDIATED MRNA DECAY PROTEIN 3"/>
    <property type="match status" value="1"/>
</dbReference>
<dbReference type="Pfam" id="PF21192">
    <property type="entry name" value="OB_NMD3"/>
    <property type="match status" value="1"/>
</dbReference>
<keyword evidence="16" id="KW-1185">Reference proteome</keyword>
<dbReference type="GO" id="GO:0015031">
    <property type="term" value="P:protein transport"/>
    <property type="evidence" value="ECO:0007669"/>
    <property type="project" value="UniProtKB-KW"/>
</dbReference>
<dbReference type="EMBL" id="JACGWO010000002">
    <property type="protein sequence ID" value="KAK4436177.1"/>
    <property type="molecule type" value="Genomic_DNA"/>
</dbReference>
<keyword evidence="10" id="KW-0812">Transmembrane</keyword>
<protein>
    <recommendedName>
        <fullName evidence="4">60S ribosomal export protein NMD3</fullName>
    </recommendedName>
</protein>
<evidence type="ECO:0000256" key="5">
    <source>
        <dbReference type="ARBA" id="ARBA00022448"/>
    </source>
</evidence>
<dbReference type="PANTHER" id="PTHR12746:SF2">
    <property type="entry name" value="60S RIBOSOMAL EXPORT PROTEIN NMD3"/>
    <property type="match status" value="1"/>
</dbReference>
<evidence type="ECO:0000313" key="16">
    <source>
        <dbReference type="Proteomes" id="UP001293254"/>
    </source>
</evidence>
<sequence length="719" mass="81851">MSEINEKSPKHCAKKQALNLHILKKKLFFYSTTLLLAILSLILLVWLILHPTKPHFSLKQADINQLNLTAASSSLSSDIQLTLLSVNPNKKVGIYYDEFLLYASYNGQKITNVTSIDPFYQDSEETNLVSASLVGSEQAVAPSLAYDVKHDEWAGKVALSFKVMGRLRWKVGTWISGRYRFNVNCDLLIAAPNPRSPRSRLLVIAMAQDTGMFTVPQTIGSVLCCKCGILMQPNAANMCAKCLRSEVDITEGLQKHVIIIHCPECDTYLQPPRTWIKAQLESKELLTFCVKRLKNLNKVRLVHAEFIWTEPHSKRIKVKLRVQKEVLNGAILEQAYTVEYVVQDQMCESCTRVQANPDQWVAAVQLRQHVSHRRTFFYLEQLILKHDAAKYAIRIKQMDQGVDFFFGNRSHGVKFVEFLGKVTPIRSRNDKQLVSHDPKSNNYNYKYTFSVEISPICREDLICLPPKVAVSLGNFGPLVICNKVTNSIALLDPFTLRQSFLDAEQYWRSSFKALLSSRQLVEYIVLDVEPVSSEVNVGGLKYVLADAQVARVSDFGKNDTIFNVRTHLGHILNPGDYALGYDLYGANSNDIELDKYKGLVLPDVILVKKSYEEKRQKRRGKPRSWKLKSLNMEVDNGVRGKDNEEKMNSEYEQFLRDLEENPDLRFNLSLYRNKEYQPSEMASVTDGEDVPSVPLDELLADLDLSDEEDDDDDNDSMKE</sequence>
<name>A0AAE1YU61_9LAMI</name>
<reference evidence="15" key="1">
    <citation type="submission" date="2020-06" db="EMBL/GenBank/DDBJ databases">
        <authorList>
            <person name="Li T."/>
            <person name="Hu X."/>
            <person name="Zhang T."/>
            <person name="Song X."/>
            <person name="Zhang H."/>
            <person name="Dai N."/>
            <person name="Sheng W."/>
            <person name="Hou X."/>
            <person name="Wei L."/>
        </authorList>
    </citation>
    <scope>NUCLEOTIDE SEQUENCE</scope>
    <source>
        <strain evidence="15">3651</strain>
        <tissue evidence="15">Leaf</tissue>
    </source>
</reference>
<evidence type="ECO:0000259" key="13">
    <source>
        <dbReference type="Pfam" id="PF21192"/>
    </source>
</evidence>
<dbReference type="GO" id="GO:0000055">
    <property type="term" value="P:ribosomal large subunit export from nucleus"/>
    <property type="evidence" value="ECO:0007669"/>
    <property type="project" value="TreeGrafter"/>
</dbReference>
<feature type="domain" description="60S ribosomal export protein NMD3 SH3" evidence="14">
    <location>
        <begin position="456"/>
        <end position="498"/>
    </location>
</feature>
<evidence type="ECO:0000256" key="10">
    <source>
        <dbReference type="SAM" id="Phobius"/>
    </source>
</evidence>
<keyword evidence="5" id="KW-0813">Transport</keyword>
<evidence type="ECO:0000256" key="3">
    <source>
        <dbReference type="ARBA" id="ARBA00009794"/>
    </source>
</evidence>
<dbReference type="Pfam" id="PF21193">
    <property type="entry name" value="NMD_SH3"/>
    <property type="match status" value="1"/>
</dbReference>
<evidence type="ECO:0000313" key="15">
    <source>
        <dbReference type="EMBL" id="KAK4436177.1"/>
    </source>
</evidence>
<feature type="domain" description="60S ribosomal export protein NMD3 OB-fold" evidence="13">
    <location>
        <begin position="520"/>
        <end position="609"/>
    </location>
</feature>
<dbReference type="InterPro" id="IPR048899">
    <property type="entry name" value="NMD_SH3"/>
</dbReference>
<evidence type="ECO:0000259" key="11">
    <source>
        <dbReference type="Pfam" id="PF03168"/>
    </source>
</evidence>
<dbReference type="AlphaFoldDB" id="A0AAE1YU61"/>
<keyword evidence="7" id="KW-0653">Protein transport</keyword>
<dbReference type="InterPro" id="IPR039768">
    <property type="entry name" value="Nmd3"/>
</dbReference>
<keyword evidence="10" id="KW-1133">Transmembrane helix</keyword>
<organism evidence="15 16">
    <name type="scientific">Sesamum alatum</name>
    <dbReference type="NCBI Taxonomy" id="300844"/>
    <lineage>
        <taxon>Eukaryota</taxon>
        <taxon>Viridiplantae</taxon>
        <taxon>Streptophyta</taxon>
        <taxon>Embryophyta</taxon>
        <taxon>Tracheophyta</taxon>
        <taxon>Spermatophyta</taxon>
        <taxon>Magnoliopsida</taxon>
        <taxon>eudicotyledons</taxon>
        <taxon>Gunneridae</taxon>
        <taxon>Pentapetalae</taxon>
        <taxon>asterids</taxon>
        <taxon>lamiids</taxon>
        <taxon>Lamiales</taxon>
        <taxon>Pedaliaceae</taxon>
        <taxon>Sesamum</taxon>
    </lineage>
</organism>
<gene>
    <name evidence="15" type="ORF">Salat_0781400</name>
</gene>
<dbReference type="InterPro" id="IPR007064">
    <property type="entry name" value="Nmd3_N"/>
</dbReference>
<evidence type="ECO:0000256" key="1">
    <source>
        <dbReference type="ARBA" id="ARBA00004123"/>
    </source>
</evidence>
<evidence type="ECO:0000259" key="12">
    <source>
        <dbReference type="Pfam" id="PF04981"/>
    </source>
</evidence>
<feature type="region of interest" description="Disordered" evidence="9">
    <location>
        <begin position="677"/>
        <end position="719"/>
    </location>
</feature>
<dbReference type="InterPro" id="IPR004864">
    <property type="entry name" value="LEA_2"/>
</dbReference>
<evidence type="ECO:0000256" key="2">
    <source>
        <dbReference type="ARBA" id="ARBA00004496"/>
    </source>
</evidence>
<keyword evidence="6" id="KW-0963">Cytoplasm</keyword>
<reference evidence="15" key="2">
    <citation type="journal article" date="2024" name="Plant">
        <title>Genomic evolution and insights into agronomic trait innovations of Sesamum species.</title>
        <authorList>
            <person name="Miao H."/>
            <person name="Wang L."/>
            <person name="Qu L."/>
            <person name="Liu H."/>
            <person name="Sun Y."/>
            <person name="Le M."/>
            <person name="Wang Q."/>
            <person name="Wei S."/>
            <person name="Zheng Y."/>
            <person name="Lin W."/>
            <person name="Duan Y."/>
            <person name="Cao H."/>
            <person name="Xiong S."/>
            <person name="Wang X."/>
            <person name="Wei L."/>
            <person name="Li C."/>
            <person name="Ma Q."/>
            <person name="Ju M."/>
            <person name="Zhao R."/>
            <person name="Li G."/>
            <person name="Mu C."/>
            <person name="Tian Q."/>
            <person name="Mei H."/>
            <person name="Zhang T."/>
            <person name="Gao T."/>
            <person name="Zhang H."/>
        </authorList>
    </citation>
    <scope>NUCLEOTIDE SEQUENCE</scope>
    <source>
        <strain evidence="15">3651</strain>
    </source>
</reference>
<evidence type="ECO:0000256" key="4">
    <source>
        <dbReference type="ARBA" id="ARBA00017035"/>
    </source>
</evidence>
<feature type="domain" description="Nmd3 N-terminal" evidence="12">
    <location>
        <begin position="224"/>
        <end position="453"/>
    </location>
</feature>
<dbReference type="GO" id="GO:0005634">
    <property type="term" value="C:nucleus"/>
    <property type="evidence" value="ECO:0007669"/>
    <property type="project" value="UniProtKB-SubCell"/>
</dbReference>
<comment type="subcellular location">
    <subcellularLocation>
        <location evidence="2">Cytoplasm</location>
    </subcellularLocation>
    <subcellularLocation>
        <location evidence="1">Nucleus</location>
    </subcellularLocation>
</comment>
<evidence type="ECO:0000256" key="6">
    <source>
        <dbReference type="ARBA" id="ARBA00022490"/>
    </source>
</evidence>
<comment type="caution">
    <text evidence="15">The sequence shown here is derived from an EMBL/GenBank/DDBJ whole genome shotgun (WGS) entry which is preliminary data.</text>
</comment>
<keyword evidence="8" id="KW-0539">Nucleus</keyword>
<proteinExistence type="inferred from homology"/>
<evidence type="ECO:0000256" key="8">
    <source>
        <dbReference type="ARBA" id="ARBA00023242"/>
    </source>
</evidence>
<evidence type="ECO:0000256" key="9">
    <source>
        <dbReference type="SAM" id="MobiDB-lite"/>
    </source>
</evidence>
<feature type="transmembrane region" description="Helical" evidence="10">
    <location>
        <begin position="27"/>
        <end position="49"/>
    </location>
</feature>
<keyword evidence="10" id="KW-0472">Membrane</keyword>
<dbReference type="Pfam" id="PF03168">
    <property type="entry name" value="LEA_2"/>
    <property type="match status" value="1"/>
</dbReference>
<dbReference type="Proteomes" id="UP001293254">
    <property type="component" value="Unassembled WGS sequence"/>
</dbReference>